<keyword evidence="3 6" id="KW-1133">Transmembrane helix</keyword>
<evidence type="ECO:0000256" key="4">
    <source>
        <dbReference type="ARBA" id="ARBA00023136"/>
    </source>
</evidence>
<comment type="caution">
    <text evidence="8">The sequence shown here is derived from an EMBL/GenBank/DDBJ whole genome shotgun (WGS) entry which is preliminary data.</text>
</comment>
<dbReference type="Pfam" id="PF01061">
    <property type="entry name" value="ABC2_membrane"/>
    <property type="match status" value="1"/>
</dbReference>
<feature type="transmembrane region" description="Helical" evidence="6">
    <location>
        <begin position="156"/>
        <end position="179"/>
    </location>
</feature>
<dbReference type="PRINTS" id="PR00164">
    <property type="entry name" value="ABC2TRNSPORT"/>
</dbReference>
<keyword evidence="9" id="KW-1185">Reference proteome</keyword>
<evidence type="ECO:0000256" key="6">
    <source>
        <dbReference type="RuleBase" id="RU361157"/>
    </source>
</evidence>
<accession>A0A495JUM3</accession>
<dbReference type="GO" id="GO:0043190">
    <property type="term" value="C:ATP-binding cassette (ABC) transporter complex"/>
    <property type="evidence" value="ECO:0007669"/>
    <property type="project" value="InterPro"/>
</dbReference>
<reference evidence="8 9" key="1">
    <citation type="submission" date="2018-10" db="EMBL/GenBank/DDBJ databases">
        <title>Sequencing the genomes of 1000 actinobacteria strains.</title>
        <authorList>
            <person name="Klenk H.-P."/>
        </authorList>
    </citation>
    <scope>NUCLEOTIDE SEQUENCE [LARGE SCALE GENOMIC DNA]</scope>
    <source>
        <strain evidence="8 9">DSM 45175</strain>
    </source>
</reference>
<feature type="transmembrane region" description="Helical" evidence="6">
    <location>
        <begin position="191"/>
        <end position="209"/>
    </location>
</feature>
<dbReference type="InterPro" id="IPR047817">
    <property type="entry name" value="ABC2_TM_bact-type"/>
</dbReference>
<dbReference type="PROSITE" id="PS51012">
    <property type="entry name" value="ABC_TM2"/>
    <property type="match status" value="1"/>
</dbReference>
<evidence type="ECO:0000256" key="1">
    <source>
        <dbReference type="ARBA" id="ARBA00004141"/>
    </source>
</evidence>
<protein>
    <recommendedName>
        <fullName evidence="6">Transport permease protein</fullName>
    </recommendedName>
</protein>
<feature type="transmembrane region" description="Helical" evidence="6">
    <location>
        <begin position="245"/>
        <end position="263"/>
    </location>
</feature>
<sequence length="273" mass="29376">MTTGIITPVGRETGTGTGTERALRAYRYWTLRYRRTWRGTVVISVANPLLFLIAMGLGLGRLISPDSAVLGGVDYLAFFAPGMLAAASMQNGIIEAAFPVSWSRRPGGAYPVAAGTPLEPEDILHGHLLFMTVRVALSAAAFLLVMVAFGAARSPLVWLTLLAATLTGMAFALPAAAWAVTLTDVGPVTGIFKWVVMPLYLFSGTFFAVEQLPDALRPVVYVTPLWHGVDLCRTLSLGTATWPTSLAHVAYLSALVTAGYLLARRNYRRNLYA</sequence>
<gene>
    <name evidence="8" type="ORF">BDK92_6444</name>
</gene>
<feature type="transmembrane region" description="Helical" evidence="6">
    <location>
        <begin position="41"/>
        <end position="63"/>
    </location>
</feature>
<dbReference type="AlphaFoldDB" id="A0A495JUM3"/>
<keyword evidence="2 6" id="KW-0812">Transmembrane</keyword>
<comment type="similarity">
    <text evidence="6">Belongs to the ABC-2 integral membrane protein family.</text>
</comment>
<dbReference type="OrthoDB" id="9778589at2"/>
<keyword evidence="6" id="KW-0813">Transport</keyword>
<comment type="subcellular location">
    <subcellularLocation>
        <location evidence="6">Cell membrane</location>
        <topology evidence="6">Multi-pass membrane protein</topology>
    </subcellularLocation>
    <subcellularLocation>
        <location evidence="1">Membrane</location>
        <topology evidence="1">Multi-pass membrane protein</topology>
    </subcellularLocation>
</comment>
<dbReference type="InterPro" id="IPR000412">
    <property type="entry name" value="ABC_2_transport"/>
</dbReference>
<dbReference type="InterPro" id="IPR051784">
    <property type="entry name" value="Nod_factor_ABC_transporter"/>
</dbReference>
<dbReference type="GO" id="GO:0140359">
    <property type="term" value="F:ABC-type transporter activity"/>
    <property type="evidence" value="ECO:0007669"/>
    <property type="project" value="InterPro"/>
</dbReference>
<dbReference type="PANTHER" id="PTHR43229:SF2">
    <property type="entry name" value="NODULATION PROTEIN J"/>
    <property type="match status" value="1"/>
</dbReference>
<evidence type="ECO:0000256" key="3">
    <source>
        <dbReference type="ARBA" id="ARBA00022989"/>
    </source>
</evidence>
<evidence type="ECO:0000313" key="9">
    <source>
        <dbReference type="Proteomes" id="UP000277671"/>
    </source>
</evidence>
<feature type="transmembrane region" description="Helical" evidence="6">
    <location>
        <begin position="128"/>
        <end position="150"/>
    </location>
</feature>
<keyword evidence="6" id="KW-1003">Cell membrane</keyword>
<dbReference type="EMBL" id="RBKT01000001">
    <property type="protein sequence ID" value="RKR92012.1"/>
    <property type="molecule type" value="Genomic_DNA"/>
</dbReference>
<organism evidence="8 9">
    <name type="scientific">Micromonospora pisi</name>
    <dbReference type="NCBI Taxonomy" id="589240"/>
    <lineage>
        <taxon>Bacteria</taxon>
        <taxon>Bacillati</taxon>
        <taxon>Actinomycetota</taxon>
        <taxon>Actinomycetes</taxon>
        <taxon>Micromonosporales</taxon>
        <taxon>Micromonosporaceae</taxon>
        <taxon>Micromonospora</taxon>
    </lineage>
</organism>
<dbReference type="RefSeq" id="WP_121160078.1">
    <property type="nucleotide sequence ID" value="NZ_RBKT01000001.1"/>
</dbReference>
<dbReference type="PIRSF" id="PIRSF006648">
    <property type="entry name" value="DrrB"/>
    <property type="match status" value="1"/>
</dbReference>
<keyword evidence="4 6" id="KW-0472">Membrane</keyword>
<dbReference type="InterPro" id="IPR013525">
    <property type="entry name" value="ABC2_TM"/>
</dbReference>
<evidence type="ECO:0000256" key="2">
    <source>
        <dbReference type="ARBA" id="ARBA00022692"/>
    </source>
</evidence>
<name>A0A495JUM3_9ACTN</name>
<feature type="domain" description="ABC transmembrane type-2" evidence="7">
    <location>
        <begin position="39"/>
        <end position="270"/>
    </location>
</feature>
<evidence type="ECO:0000256" key="5">
    <source>
        <dbReference type="ARBA" id="ARBA00023251"/>
    </source>
</evidence>
<feature type="transmembrane region" description="Helical" evidence="6">
    <location>
        <begin position="75"/>
        <end position="98"/>
    </location>
</feature>
<evidence type="ECO:0000259" key="7">
    <source>
        <dbReference type="PROSITE" id="PS51012"/>
    </source>
</evidence>
<keyword evidence="5" id="KW-0046">Antibiotic resistance</keyword>
<dbReference type="PANTHER" id="PTHR43229">
    <property type="entry name" value="NODULATION PROTEIN J"/>
    <property type="match status" value="1"/>
</dbReference>
<dbReference type="GO" id="GO:0046677">
    <property type="term" value="P:response to antibiotic"/>
    <property type="evidence" value="ECO:0007669"/>
    <property type="project" value="UniProtKB-KW"/>
</dbReference>
<dbReference type="Proteomes" id="UP000277671">
    <property type="component" value="Unassembled WGS sequence"/>
</dbReference>
<evidence type="ECO:0000313" key="8">
    <source>
        <dbReference type="EMBL" id="RKR92012.1"/>
    </source>
</evidence>
<proteinExistence type="inferred from homology"/>